<proteinExistence type="predicted"/>
<dbReference type="AlphaFoldDB" id="A0A2P2QVG1"/>
<name>A0A2P2QVG1_RHIMU</name>
<accession>A0A2P2QVG1</accession>
<dbReference type="EMBL" id="GGEC01090454">
    <property type="protein sequence ID" value="MBX70938.1"/>
    <property type="molecule type" value="Transcribed_RNA"/>
</dbReference>
<organism evidence="1">
    <name type="scientific">Rhizophora mucronata</name>
    <name type="common">Asiatic mangrove</name>
    <dbReference type="NCBI Taxonomy" id="61149"/>
    <lineage>
        <taxon>Eukaryota</taxon>
        <taxon>Viridiplantae</taxon>
        <taxon>Streptophyta</taxon>
        <taxon>Embryophyta</taxon>
        <taxon>Tracheophyta</taxon>
        <taxon>Spermatophyta</taxon>
        <taxon>Magnoliopsida</taxon>
        <taxon>eudicotyledons</taxon>
        <taxon>Gunneridae</taxon>
        <taxon>Pentapetalae</taxon>
        <taxon>rosids</taxon>
        <taxon>fabids</taxon>
        <taxon>Malpighiales</taxon>
        <taxon>Rhizophoraceae</taxon>
        <taxon>Rhizophora</taxon>
    </lineage>
</organism>
<reference evidence="1" key="1">
    <citation type="submission" date="2018-02" db="EMBL/GenBank/DDBJ databases">
        <title>Rhizophora mucronata_Transcriptome.</title>
        <authorList>
            <person name="Meera S.P."/>
            <person name="Sreeshan A."/>
            <person name="Augustine A."/>
        </authorList>
    </citation>
    <scope>NUCLEOTIDE SEQUENCE</scope>
    <source>
        <tissue evidence="1">Leaf</tissue>
    </source>
</reference>
<protein>
    <submittedName>
        <fullName evidence="1">Uncharacterized protein</fullName>
    </submittedName>
</protein>
<sequence>MARKVNNKNRKLSIFWVNYVKVLHHHMPYKNACFAKSAKT</sequence>
<evidence type="ECO:0000313" key="1">
    <source>
        <dbReference type="EMBL" id="MBX70938.1"/>
    </source>
</evidence>